<proteinExistence type="predicted"/>
<name>A0A543AQB7_9ACTN</name>
<protein>
    <recommendedName>
        <fullName evidence="4">DUF5709 domain-containing protein</fullName>
    </recommendedName>
</protein>
<reference evidence="2 3" key="1">
    <citation type="submission" date="2019-06" db="EMBL/GenBank/DDBJ databases">
        <title>Sequencing the genomes of 1000 actinobacteria strains.</title>
        <authorList>
            <person name="Klenk H.-P."/>
        </authorList>
    </citation>
    <scope>NUCLEOTIDE SEQUENCE [LARGE SCALE GENOMIC DNA]</scope>
    <source>
        <strain evidence="2 3">DSM 45928</strain>
    </source>
</reference>
<evidence type="ECO:0008006" key="4">
    <source>
        <dbReference type="Google" id="ProtNLM"/>
    </source>
</evidence>
<keyword evidence="3" id="KW-1185">Reference proteome</keyword>
<accession>A0A543AQB7</accession>
<organism evidence="2 3">
    <name type="scientific">Stackebrandtia endophytica</name>
    <dbReference type="NCBI Taxonomy" id="1496996"/>
    <lineage>
        <taxon>Bacteria</taxon>
        <taxon>Bacillati</taxon>
        <taxon>Actinomycetota</taxon>
        <taxon>Actinomycetes</taxon>
        <taxon>Glycomycetales</taxon>
        <taxon>Glycomycetaceae</taxon>
        <taxon>Stackebrandtia</taxon>
    </lineage>
</organism>
<evidence type="ECO:0000256" key="1">
    <source>
        <dbReference type="SAM" id="MobiDB-lite"/>
    </source>
</evidence>
<dbReference type="OrthoDB" id="3212066at2"/>
<feature type="compositionally biased region" description="Acidic residues" evidence="1">
    <location>
        <begin position="93"/>
        <end position="103"/>
    </location>
</feature>
<dbReference type="EMBL" id="VFOW01000001">
    <property type="protein sequence ID" value="TQL74754.1"/>
    <property type="molecule type" value="Genomic_DNA"/>
</dbReference>
<feature type="region of interest" description="Disordered" evidence="1">
    <location>
        <begin position="1"/>
        <end position="129"/>
    </location>
</feature>
<sequence length="129" mass="14075">MDGAHEDEFSASEDGRMDSVDDDEITEAELEDDILLADSYRAANSYGTTPEEAREGESLERQLAQEEPDVPPDSVDDEWPDGPGPRAGQLVAEGEDMADELAPDDGMTGEETAVHKTEASDAIDERREF</sequence>
<dbReference type="RefSeq" id="WP_142034087.1">
    <property type="nucleotide sequence ID" value="NZ_JBHTGS010000002.1"/>
</dbReference>
<evidence type="ECO:0000313" key="3">
    <source>
        <dbReference type="Proteomes" id="UP000317043"/>
    </source>
</evidence>
<evidence type="ECO:0000313" key="2">
    <source>
        <dbReference type="EMBL" id="TQL74754.1"/>
    </source>
</evidence>
<feature type="compositionally biased region" description="Basic and acidic residues" evidence="1">
    <location>
        <begin position="1"/>
        <end position="19"/>
    </location>
</feature>
<feature type="compositionally biased region" description="Basic and acidic residues" evidence="1">
    <location>
        <begin position="51"/>
        <end position="64"/>
    </location>
</feature>
<gene>
    <name evidence="2" type="ORF">FB566_0241</name>
</gene>
<comment type="caution">
    <text evidence="2">The sequence shown here is derived from an EMBL/GenBank/DDBJ whole genome shotgun (WGS) entry which is preliminary data.</text>
</comment>
<dbReference type="InParanoid" id="A0A543AQB7"/>
<dbReference type="AlphaFoldDB" id="A0A543AQB7"/>
<feature type="compositionally biased region" description="Acidic residues" evidence="1">
    <location>
        <begin position="66"/>
        <end position="80"/>
    </location>
</feature>
<feature type="compositionally biased region" description="Acidic residues" evidence="1">
    <location>
        <begin position="20"/>
        <end position="35"/>
    </location>
</feature>
<dbReference type="Proteomes" id="UP000317043">
    <property type="component" value="Unassembled WGS sequence"/>
</dbReference>
<feature type="compositionally biased region" description="Basic and acidic residues" evidence="1">
    <location>
        <begin position="112"/>
        <end position="129"/>
    </location>
</feature>